<reference evidence="3" key="1">
    <citation type="journal article" date="2022" name="IScience">
        <title>Evolution of zygomycete secretomes and the origins of terrestrial fungal ecologies.</title>
        <authorList>
            <person name="Chang Y."/>
            <person name="Wang Y."/>
            <person name="Mondo S."/>
            <person name="Ahrendt S."/>
            <person name="Andreopoulos W."/>
            <person name="Barry K."/>
            <person name="Beard J."/>
            <person name="Benny G.L."/>
            <person name="Blankenship S."/>
            <person name="Bonito G."/>
            <person name="Cuomo C."/>
            <person name="Desiro A."/>
            <person name="Gervers K.A."/>
            <person name="Hundley H."/>
            <person name="Kuo A."/>
            <person name="LaButti K."/>
            <person name="Lang B.F."/>
            <person name="Lipzen A."/>
            <person name="O'Donnell K."/>
            <person name="Pangilinan J."/>
            <person name="Reynolds N."/>
            <person name="Sandor L."/>
            <person name="Smith M.E."/>
            <person name="Tsang A."/>
            <person name="Grigoriev I.V."/>
            <person name="Stajich J.E."/>
            <person name="Spatafora J.W."/>
        </authorList>
    </citation>
    <scope>NUCLEOTIDE SEQUENCE</scope>
    <source>
        <strain evidence="3">RSA 2281</strain>
    </source>
</reference>
<feature type="region of interest" description="Disordered" evidence="1">
    <location>
        <begin position="165"/>
        <end position="235"/>
    </location>
</feature>
<accession>A0AAD5K3B2</accession>
<feature type="transmembrane region" description="Helical" evidence="2">
    <location>
        <begin position="124"/>
        <end position="144"/>
    </location>
</feature>
<proteinExistence type="predicted"/>
<evidence type="ECO:0000256" key="2">
    <source>
        <dbReference type="SAM" id="Phobius"/>
    </source>
</evidence>
<dbReference type="AlphaFoldDB" id="A0AAD5K3B2"/>
<evidence type="ECO:0000313" key="4">
    <source>
        <dbReference type="Proteomes" id="UP001209540"/>
    </source>
</evidence>
<organism evidence="3 4">
    <name type="scientific">Phascolomyces articulosus</name>
    <dbReference type="NCBI Taxonomy" id="60185"/>
    <lineage>
        <taxon>Eukaryota</taxon>
        <taxon>Fungi</taxon>
        <taxon>Fungi incertae sedis</taxon>
        <taxon>Mucoromycota</taxon>
        <taxon>Mucoromycotina</taxon>
        <taxon>Mucoromycetes</taxon>
        <taxon>Mucorales</taxon>
        <taxon>Lichtheimiaceae</taxon>
        <taxon>Phascolomyces</taxon>
    </lineage>
</organism>
<reference evidence="3" key="2">
    <citation type="submission" date="2023-02" db="EMBL/GenBank/DDBJ databases">
        <authorList>
            <consortium name="DOE Joint Genome Institute"/>
            <person name="Mondo S.J."/>
            <person name="Chang Y."/>
            <person name="Wang Y."/>
            <person name="Ahrendt S."/>
            <person name="Andreopoulos W."/>
            <person name="Barry K."/>
            <person name="Beard J."/>
            <person name="Benny G.L."/>
            <person name="Blankenship S."/>
            <person name="Bonito G."/>
            <person name="Cuomo C."/>
            <person name="Desiro A."/>
            <person name="Gervers K.A."/>
            <person name="Hundley H."/>
            <person name="Kuo A."/>
            <person name="LaButti K."/>
            <person name="Lang B.F."/>
            <person name="Lipzen A."/>
            <person name="O'Donnell K."/>
            <person name="Pangilinan J."/>
            <person name="Reynolds N."/>
            <person name="Sandor L."/>
            <person name="Smith M.W."/>
            <person name="Tsang A."/>
            <person name="Grigoriev I.V."/>
            <person name="Stajich J.E."/>
            <person name="Spatafora J.W."/>
        </authorList>
    </citation>
    <scope>NUCLEOTIDE SEQUENCE</scope>
    <source>
        <strain evidence="3">RSA 2281</strain>
    </source>
</reference>
<name>A0AAD5K3B2_9FUNG</name>
<comment type="caution">
    <text evidence="3">The sequence shown here is derived from an EMBL/GenBank/DDBJ whole genome shotgun (WGS) entry which is preliminary data.</text>
</comment>
<gene>
    <name evidence="3" type="ORF">BDA99DRAFT_536316</name>
</gene>
<keyword evidence="4" id="KW-1185">Reference proteome</keyword>
<dbReference type="InterPro" id="IPR025187">
    <property type="entry name" value="DUF4112"/>
</dbReference>
<feature type="compositionally biased region" description="Low complexity" evidence="1">
    <location>
        <begin position="176"/>
        <end position="207"/>
    </location>
</feature>
<dbReference type="PANTHER" id="PTHR35519">
    <property type="entry name" value="MEMBRANE PROTEINS"/>
    <property type="match status" value="1"/>
</dbReference>
<evidence type="ECO:0008006" key="5">
    <source>
        <dbReference type="Google" id="ProtNLM"/>
    </source>
</evidence>
<protein>
    <recommendedName>
        <fullName evidence="5">PH domain-containing protein</fullName>
    </recommendedName>
</protein>
<dbReference type="PANTHER" id="PTHR35519:SF2">
    <property type="entry name" value="PH DOMAIN PROTEIN"/>
    <property type="match status" value="1"/>
</dbReference>
<evidence type="ECO:0000313" key="3">
    <source>
        <dbReference type="EMBL" id="KAI9266914.1"/>
    </source>
</evidence>
<dbReference type="Pfam" id="PF13430">
    <property type="entry name" value="DUF4112"/>
    <property type="match status" value="1"/>
</dbReference>
<keyword evidence="2" id="KW-1133">Transmembrane helix</keyword>
<keyword evidence="2" id="KW-0472">Membrane</keyword>
<dbReference type="Proteomes" id="UP001209540">
    <property type="component" value="Unassembled WGS sequence"/>
</dbReference>
<keyword evidence="2" id="KW-0812">Transmembrane</keyword>
<evidence type="ECO:0000256" key="1">
    <source>
        <dbReference type="SAM" id="MobiDB-lite"/>
    </source>
</evidence>
<feature type="transmembrane region" description="Helical" evidence="2">
    <location>
        <begin position="84"/>
        <end position="104"/>
    </location>
</feature>
<sequence length="235" mass="26238">MKDALIKAGVQHVIASTPKPKAPGSDLEALPQQQKKRYFWQKKEDPHYLLTPHEKKILHKVKSRARTLDSGLSCCCCHVGLDPIIGLIPVIGDFAGLVLSLYLVQTAAQVHLPQSVMSQMMMNVIIDFLLGIVPILGDIMDVFYKCNTRNAILLENYLNKQQLKRQQEEGAGDGGSLSSPHTQQHLQQQPLLQNSFDALSSSSSSSSQTHHLQKQPQPIELKEQKKSLPKNPHHY</sequence>
<dbReference type="EMBL" id="JAIXMP010000010">
    <property type="protein sequence ID" value="KAI9266914.1"/>
    <property type="molecule type" value="Genomic_DNA"/>
</dbReference>